<evidence type="ECO:0000256" key="1">
    <source>
        <dbReference type="SAM" id="MobiDB-lite"/>
    </source>
</evidence>
<name>A0A9P5PHY1_9AGAR</name>
<accession>A0A9P5PHY1</accession>
<dbReference type="Proteomes" id="UP000772434">
    <property type="component" value="Unassembled WGS sequence"/>
</dbReference>
<sequence>MFGLIYTLANTASTVKHDPAMEKGSVAESQPESLERRSSYFSCIDTHRNAFLLRTATESAQAKQEEEEQEEVAIEPLGADSDSKSDSDNNDKIMEGELGSDTQEEHEEVAVELLNSLDGDTLLPNPRSPQVSTFEDASRKQHGFQVRTSRPKHVYWNSNSLVTAFLEGVQAQALTFLNTTIPTHSNRTSNLGNTQSHTFTPDFTQLPKDALVMIQLPVPPQARRKLLPLPLLMKDCSQTSLTSTTHSVSSSTAHTAAITVSTLLPSSRSFTSTSSSVASTLSPLPVPSSISAITHRPSSKGALIGGIIGGLLLLAVLSLATLSYTRRKLRLKKLALHQFATPTPLPFTAVSPVSVPGSALIHSPEPRNNSNPKSDLQHPLGGGTVIFEELRLGRDERRGEGMVSPISFVSELEMMDVMTMQRRIELLLAENAWLTSIPPPSYPGSDTAGDYI</sequence>
<feature type="region of interest" description="Disordered" evidence="1">
    <location>
        <begin position="118"/>
        <end position="145"/>
    </location>
</feature>
<keyword evidence="2" id="KW-1133">Transmembrane helix</keyword>
<evidence type="ECO:0000313" key="4">
    <source>
        <dbReference type="Proteomes" id="UP000772434"/>
    </source>
</evidence>
<gene>
    <name evidence="3" type="ORF">BDP27DRAFT_1405751</name>
</gene>
<evidence type="ECO:0000256" key="2">
    <source>
        <dbReference type="SAM" id="Phobius"/>
    </source>
</evidence>
<keyword evidence="2" id="KW-0472">Membrane</keyword>
<comment type="caution">
    <text evidence="3">The sequence shown here is derived from an EMBL/GenBank/DDBJ whole genome shotgun (WGS) entry which is preliminary data.</text>
</comment>
<feature type="region of interest" description="Disordered" evidence="1">
    <location>
        <begin position="58"/>
        <end position="105"/>
    </location>
</feature>
<feature type="compositionally biased region" description="Basic and acidic residues" evidence="1">
    <location>
        <begin position="81"/>
        <end position="95"/>
    </location>
</feature>
<keyword evidence="2" id="KW-0812">Transmembrane</keyword>
<feature type="region of interest" description="Disordered" evidence="1">
    <location>
        <begin position="358"/>
        <end position="378"/>
    </location>
</feature>
<feature type="transmembrane region" description="Helical" evidence="2">
    <location>
        <begin position="302"/>
        <end position="324"/>
    </location>
</feature>
<reference evidence="3" key="1">
    <citation type="submission" date="2020-11" db="EMBL/GenBank/DDBJ databases">
        <authorList>
            <consortium name="DOE Joint Genome Institute"/>
            <person name="Ahrendt S."/>
            <person name="Riley R."/>
            <person name="Andreopoulos W."/>
            <person name="Labutti K."/>
            <person name="Pangilinan J."/>
            <person name="Ruiz-Duenas F.J."/>
            <person name="Barrasa J.M."/>
            <person name="Sanchez-Garcia M."/>
            <person name="Camarero S."/>
            <person name="Miyauchi S."/>
            <person name="Serrano A."/>
            <person name="Linde D."/>
            <person name="Babiker R."/>
            <person name="Drula E."/>
            <person name="Ayuso-Fernandez I."/>
            <person name="Pacheco R."/>
            <person name="Padilla G."/>
            <person name="Ferreira P."/>
            <person name="Barriuso J."/>
            <person name="Kellner H."/>
            <person name="Castanera R."/>
            <person name="Alfaro M."/>
            <person name="Ramirez L."/>
            <person name="Pisabarro A.G."/>
            <person name="Kuo A."/>
            <person name="Tritt A."/>
            <person name="Lipzen A."/>
            <person name="He G."/>
            <person name="Yan M."/>
            <person name="Ng V."/>
            <person name="Cullen D."/>
            <person name="Martin F."/>
            <person name="Rosso M.-N."/>
            <person name="Henrissat B."/>
            <person name="Hibbett D."/>
            <person name="Martinez A.T."/>
            <person name="Grigoriev I.V."/>
        </authorList>
    </citation>
    <scope>NUCLEOTIDE SEQUENCE</scope>
    <source>
        <strain evidence="3">AH 40177</strain>
    </source>
</reference>
<proteinExistence type="predicted"/>
<organism evidence="3 4">
    <name type="scientific">Rhodocollybia butyracea</name>
    <dbReference type="NCBI Taxonomy" id="206335"/>
    <lineage>
        <taxon>Eukaryota</taxon>
        <taxon>Fungi</taxon>
        <taxon>Dikarya</taxon>
        <taxon>Basidiomycota</taxon>
        <taxon>Agaricomycotina</taxon>
        <taxon>Agaricomycetes</taxon>
        <taxon>Agaricomycetidae</taxon>
        <taxon>Agaricales</taxon>
        <taxon>Marasmiineae</taxon>
        <taxon>Omphalotaceae</taxon>
        <taxon>Rhodocollybia</taxon>
    </lineage>
</organism>
<protein>
    <submittedName>
        <fullName evidence="3">Uncharacterized protein</fullName>
    </submittedName>
</protein>
<evidence type="ECO:0000313" key="3">
    <source>
        <dbReference type="EMBL" id="KAF9063532.1"/>
    </source>
</evidence>
<dbReference type="AlphaFoldDB" id="A0A9P5PHY1"/>
<dbReference type="EMBL" id="JADNRY010000144">
    <property type="protein sequence ID" value="KAF9063532.1"/>
    <property type="molecule type" value="Genomic_DNA"/>
</dbReference>
<keyword evidence="4" id="KW-1185">Reference proteome</keyword>